<dbReference type="OrthoDB" id="4538425at2"/>
<keyword evidence="4" id="KW-1185">Reference proteome</keyword>
<reference evidence="3 4" key="1">
    <citation type="submission" date="2019-03" db="EMBL/GenBank/DDBJ databases">
        <title>Genomic Encyclopedia of Type Strains, Phase III (KMG-III): the genomes of soil and plant-associated and newly described type strains.</title>
        <authorList>
            <person name="Whitman W."/>
        </authorList>
    </citation>
    <scope>NUCLEOTIDE SEQUENCE [LARGE SCALE GENOMIC DNA]</scope>
    <source>
        <strain evidence="3 4">VKM Ac-2573</strain>
    </source>
</reference>
<dbReference type="SUPFAM" id="SSF55961">
    <property type="entry name" value="Bet v1-like"/>
    <property type="match status" value="2"/>
</dbReference>
<comment type="similarity">
    <text evidence="1">Belongs to the AHA1 family.</text>
</comment>
<dbReference type="Pfam" id="PF08327">
    <property type="entry name" value="AHSA1"/>
    <property type="match status" value="1"/>
</dbReference>
<dbReference type="RefSeq" id="WP_134110933.1">
    <property type="nucleotide sequence ID" value="NZ_SODP01000004.1"/>
</dbReference>
<evidence type="ECO:0000313" key="3">
    <source>
        <dbReference type="EMBL" id="TDW61146.1"/>
    </source>
</evidence>
<evidence type="ECO:0000256" key="1">
    <source>
        <dbReference type="ARBA" id="ARBA00006817"/>
    </source>
</evidence>
<organism evidence="3 4">
    <name type="scientific">Kribbella pratensis</name>
    <dbReference type="NCBI Taxonomy" id="2512112"/>
    <lineage>
        <taxon>Bacteria</taxon>
        <taxon>Bacillati</taxon>
        <taxon>Actinomycetota</taxon>
        <taxon>Actinomycetes</taxon>
        <taxon>Propionibacteriales</taxon>
        <taxon>Kribbellaceae</taxon>
        <taxon>Kribbella</taxon>
    </lineage>
</organism>
<dbReference type="CDD" id="cd07814">
    <property type="entry name" value="SRPBCC_CalC_Aha1-like"/>
    <property type="match status" value="1"/>
</dbReference>
<dbReference type="Proteomes" id="UP000295146">
    <property type="component" value="Unassembled WGS sequence"/>
</dbReference>
<dbReference type="InterPro" id="IPR013538">
    <property type="entry name" value="ASHA1/2-like_C"/>
</dbReference>
<gene>
    <name evidence="3" type="ORF">EV653_7710</name>
</gene>
<dbReference type="EMBL" id="SODP01000004">
    <property type="protein sequence ID" value="TDW61146.1"/>
    <property type="molecule type" value="Genomic_DNA"/>
</dbReference>
<evidence type="ECO:0000313" key="4">
    <source>
        <dbReference type="Proteomes" id="UP000295146"/>
    </source>
</evidence>
<protein>
    <submittedName>
        <fullName evidence="3">Uncharacterized protein YndB with AHSA1/START domain</fullName>
    </submittedName>
</protein>
<dbReference type="AlphaFoldDB" id="A0A4R8BTI3"/>
<evidence type="ECO:0000259" key="2">
    <source>
        <dbReference type="Pfam" id="PF08327"/>
    </source>
</evidence>
<name>A0A4R8BTI3_9ACTN</name>
<feature type="domain" description="Activator of Hsp90 ATPase homologue 1/2-like C-terminal" evidence="2">
    <location>
        <begin position="159"/>
        <end position="258"/>
    </location>
</feature>
<sequence>MTTQTEPLVLQARAKAGIDEVRQALTDPKALNLWLSEHSNVDLPGTFEFWGRSIPEGDAPHQRVVGYDGSTLTLAWTLGGEETTTEITLTPDADDATVIKLSQTHFDFADAISGANIRGVLQTFWSLALANLVDHLEGRELTTRPDFTSPVFEGEALIDAPIEQVYSSLTESEKASAWFGYPVGIDARKGGRFAMGGFDVNPGVEIIDLVEGRKMSTDWGPAGISTWELAESDGKTRLTFVMSGFDESNPPYGAWLGWLSGVAALRRYSELPDWSIWVA</sequence>
<proteinExistence type="inferred from homology"/>
<accession>A0A4R8BTI3</accession>
<comment type="caution">
    <text evidence="3">The sequence shown here is derived from an EMBL/GenBank/DDBJ whole genome shotgun (WGS) entry which is preliminary data.</text>
</comment>
<dbReference type="Gene3D" id="3.30.530.20">
    <property type="match status" value="2"/>
</dbReference>
<dbReference type="InterPro" id="IPR023393">
    <property type="entry name" value="START-like_dom_sf"/>
</dbReference>